<dbReference type="PANTHER" id="PTHR48060">
    <property type="entry name" value="DNA DAMAGE-REPAIR/TOLERATION PROTEIN DRT100"/>
    <property type="match status" value="1"/>
</dbReference>
<sequence>MISSLSHQKKEESSLDRCESSRGRFDVTRNKGHRRRSSSLEKSISLTERSKKGHIRQRSASSILNQCLSQNQESRLPEQDSEGEQRWDSVYSMINQCSGSPRSPRRKEFLHRNAKHLSDAEYMVMMQLKRLLERNGGFRAVDWLRSRQLTSWSGVSTVVDEDGRISVAKLNFDFWNLTLSLGDHLGGMLSKLSKLTELDLRFNRGITGPVDEILSCLPNLKKLGLSGTEVTGSLTQIANTGAALEVLWLTNTRISGSLLELSRIGPNLKELSLNNTDVSGVLSELKFIAPVLEKLGLRCTKVQGSLNEILIFAPKVQVLTLNGSIGITGNLMDIIEIASQLEVLLVAGTSVDLVTADEKGRFLARSQKMNDLEVDIKDPVAAAAETWRQRCELAESEITALKSQLHNLQQKNIHQSSGSEFPGKVNNDQLEYQSEADLVKEREHRGSVTGTWIERVGLPDSTPRLIRRKGRLEAEENESNIVSNLAKKVVLNVFREVGVESSGTKESDSKFNAHMARVATNMNNTSKINGNLHETREIFEGLLEVSDDENESGNMSRSCSTNSLMTRSCSTNSLKAPCPVDPAQKERDVVTRWEERLEIENDIDSVESMQITVMDDYPNRPMPIVPRKILACQPMTLLYTCFCNGD</sequence>
<feature type="region of interest" description="Disordered" evidence="3">
    <location>
        <begin position="1"/>
        <end position="42"/>
    </location>
</feature>
<name>A0A7S2FYA1_9STRA</name>
<evidence type="ECO:0000256" key="2">
    <source>
        <dbReference type="SAM" id="Coils"/>
    </source>
</evidence>
<keyword evidence="2" id="KW-0175">Coiled coil</keyword>
<evidence type="ECO:0000256" key="3">
    <source>
        <dbReference type="SAM" id="MobiDB-lite"/>
    </source>
</evidence>
<feature type="compositionally biased region" description="Basic and acidic residues" evidence="3">
    <location>
        <begin position="8"/>
        <end position="29"/>
    </location>
</feature>
<dbReference type="InterPro" id="IPR032675">
    <property type="entry name" value="LRR_dom_sf"/>
</dbReference>
<dbReference type="PANTHER" id="PTHR48060:SF21">
    <property type="entry name" value="L DOMAIN-LIKE PROTEIN"/>
    <property type="match status" value="1"/>
</dbReference>
<reference evidence="4" key="1">
    <citation type="submission" date="2021-01" db="EMBL/GenBank/DDBJ databases">
        <authorList>
            <person name="Corre E."/>
            <person name="Pelletier E."/>
            <person name="Niang G."/>
            <person name="Scheremetjew M."/>
            <person name="Finn R."/>
            <person name="Kale V."/>
            <person name="Holt S."/>
            <person name="Cochrane G."/>
            <person name="Meng A."/>
            <person name="Brown T."/>
            <person name="Cohen L."/>
        </authorList>
    </citation>
    <scope>NUCLEOTIDE SEQUENCE</scope>
    <source>
        <strain evidence="4">CCMP1381</strain>
    </source>
</reference>
<organism evidence="4">
    <name type="scientific">Octactis speculum</name>
    <dbReference type="NCBI Taxonomy" id="3111310"/>
    <lineage>
        <taxon>Eukaryota</taxon>
        <taxon>Sar</taxon>
        <taxon>Stramenopiles</taxon>
        <taxon>Ochrophyta</taxon>
        <taxon>Dictyochophyceae</taxon>
        <taxon>Dictyochales</taxon>
        <taxon>Dictyochaceae</taxon>
        <taxon>Octactis</taxon>
    </lineage>
</organism>
<keyword evidence="1" id="KW-0732">Signal</keyword>
<dbReference type="EMBL" id="HBGS01026233">
    <property type="protein sequence ID" value="CAD9419893.1"/>
    <property type="molecule type" value="Transcribed_RNA"/>
</dbReference>
<accession>A0A7S2FYA1</accession>
<proteinExistence type="predicted"/>
<evidence type="ECO:0000256" key="1">
    <source>
        <dbReference type="ARBA" id="ARBA00022729"/>
    </source>
</evidence>
<gene>
    <name evidence="4" type="ORF">DSPE1174_LOCUS13325</name>
</gene>
<feature type="coiled-coil region" evidence="2">
    <location>
        <begin position="384"/>
        <end position="411"/>
    </location>
</feature>
<dbReference type="SUPFAM" id="SSF52047">
    <property type="entry name" value="RNI-like"/>
    <property type="match status" value="1"/>
</dbReference>
<dbReference type="AlphaFoldDB" id="A0A7S2FYA1"/>
<dbReference type="InterPro" id="IPR053211">
    <property type="entry name" value="DNA_repair-toleration"/>
</dbReference>
<dbReference type="Gene3D" id="3.80.10.10">
    <property type="entry name" value="Ribonuclease Inhibitor"/>
    <property type="match status" value="1"/>
</dbReference>
<protein>
    <submittedName>
        <fullName evidence="4">Uncharacterized protein</fullName>
    </submittedName>
</protein>
<evidence type="ECO:0000313" key="4">
    <source>
        <dbReference type="EMBL" id="CAD9419893.1"/>
    </source>
</evidence>